<keyword evidence="1" id="KW-0732">Signal</keyword>
<proteinExistence type="predicted"/>
<sequence>MKAMYHALSFFLVCLLAYYIALVIQRKEELSLKKHSESSHSRQEAHSPAPARVEEPSESHNPAPAPADEPSESHNPAPAPAEKPSESHSSAPAPVDEPSESHSPAPAPAEKPSESHSSAPAPVDEPSESHSPAPAPAEEPSESLSPAPAPVDEPSESLQDVAPEDEADLPIEVPKAEGEEERQQPHALARGWGGDIDWAETYEEALRMARISQKPLMVIHHLENCPICKALKAAFSGHEEIQGMAKEDFIMFNVVHETNDHNLAPDGYYVPRIIFIDPALVIRGDITGKGQKYKYSYTDNDMQR</sequence>
<feature type="compositionally biased region" description="Basic and acidic residues" evidence="2">
    <location>
        <begin position="32"/>
        <end position="45"/>
    </location>
</feature>
<evidence type="ECO:0000313" key="3">
    <source>
        <dbReference type="EMBL" id="KAJ8350261.1"/>
    </source>
</evidence>
<dbReference type="GO" id="GO:0005783">
    <property type="term" value="C:endoplasmic reticulum"/>
    <property type="evidence" value="ECO:0007669"/>
    <property type="project" value="TreeGrafter"/>
</dbReference>
<dbReference type="Pfam" id="PF13899">
    <property type="entry name" value="Thioredoxin_7"/>
    <property type="match status" value="1"/>
</dbReference>
<organism evidence="3 4">
    <name type="scientific">Synaphobranchus kaupii</name>
    <name type="common">Kaup's arrowtooth eel</name>
    <dbReference type="NCBI Taxonomy" id="118154"/>
    <lineage>
        <taxon>Eukaryota</taxon>
        <taxon>Metazoa</taxon>
        <taxon>Chordata</taxon>
        <taxon>Craniata</taxon>
        <taxon>Vertebrata</taxon>
        <taxon>Euteleostomi</taxon>
        <taxon>Actinopterygii</taxon>
        <taxon>Neopterygii</taxon>
        <taxon>Teleostei</taxon>
        <taxon>Anguilliformes</taxon>
        <taxon>Synaphobranchidae</taxon>
        <taxon>Synaphobranchus</taxon>
    </lineage>
</organism>
<comment type="caution">
    <text evidence="3">The sequence shown here is derived from an EMBL/GenBank/DDBJ whole genome shotgun (WGS) entry which is preliminary data.</text>
</comment>
<dbReference type="OrthoDB" id="262308at2759"/>
<accession>A0A9Q1F3L3</accession>
<dbReference type="AlphaFoldDB" id="A0A9Q1F3L3"/>
<evidence type="ECO:0000313" key="4">
    <source>
        <dbReference type="Proteomes" id="UP001152622"/>
    </source>
</evidence>
<dbReference type="PANTHER" id="PTHR15337">
    <property type="entry name" value="ANTERIOR GRADIENT PROTEIN-RELATED"/>
    <property type="match status" value="1"/>
</dbReference>
<gene>
    <name evidence="3" type="ORF">SKAU_G00253910</name>
</gene>
<keyword evidence="4" id="KW-1185">Reference proteome</keyword>
<protein>
    <recommendedName>
        <fullName evidence="5">Thioredoxin domain-containing protein</fullName>
    </recommendedName>
</protein>
<reference evidence="3" key="1">
    <citation type="journal article" date="2023" name="Science">
        <title>Genome structures resolve the early diversification of teleost fishes.</title>
        <authorList>
            <person name="Parey E."/>
            <person name="Louis A."/>
            <person name="Montfort J."/>
            <person name="Bouchez O."/>
            <person name="Roques C."/>
            <person name="Iampietro C."/>
            <person name="Lluch J."/>
            <person name="Castinel A."/>
            <person name="Donnadieu C."/>
            <person name="Desvignes T."/>
            <person name="Floi Bucao C."/>
            <person name="Jouanno E."/>
            <person name="Wen M."/>
            <person name="Mejri S."/>
            <person name="Dirks R."/>
            <person name="Jansen H."/>
            <person name="Henkel C."/>
            <person name="Chen W.J."/>
            <person name="Zahm M."/>
            <person name="Cabau C."/>
            <person name="Klopp C."/>
            <person name="Thompson A.W."/>
            <person name="Robinson-Rechavi M."/>
            <person name="Braasch I."/>
            <person name="Lecointre G."/>
            <person name="Bobe J."/>
            <person name="Postlethwait J.H."/>
            <person name="Berthelot C."/>
            <person name="Roest Crollius H."/>
            <person name="Guiguen Y."/>
        </authorList>
    </citation>
    <scope>NUCLEOTIDE SEQUENCE</scope>
    <source>
        <strain evidence="3">WJC10195</strain>
    </source>
</reference>
<dbReference type="InterPro" id="IPR051099">
    <property type="entry name" value="AGR/TXD"/>
</dbReference>
<feature type="compositionally biased region" description="Low complexity" evidence="2">
    <location>
        <begin position="101"/>
        <end position="122"/>
    </location>
</feature>
<dbReference type="Gene3D" id="3.40.30.10">
    <property type="entry name" value="Glutaredoxin"/>
    <property type="match status" value="1"/>
</dbReference>
<evidence type="ECO:0000256" key="2">
    <source>
        <dbReference type="SAM" id="MobiDB-lite"/>
    </source>
</evidence>
<dbReference type="EMBL" id="JAINUF010000009">
    <property type="protein sequence ID" value="KAJ8350261.1"/>
    <property type="molecule type" value="Genomic_DNA"/>
</dbReference>
<evidence type="ECO:0000256" key="1">
    <source>
        <dbReference type="ARBA" id="ARBA00022729"/>
    </source>
</evidence>
<name>A0A9Q1F3L3_SYNKA</name>
<evidence type="ECO:0008006" key="5">
    <source>
        <dbReference type="Google" id="ProtNLM"/>
    </source>
</evidence>
<dbReference type="InterPro" id="IPR036249">
    <property type="entry name" value="Thioredoxin-like_sf"/>
</dbReference>
<feature type="region of interest" description="Disordered" evidence="2">
    <location>
        <begin position="32"/>
        <end position="162"/>
    </location>
</feature>
<dbReference type="SUPFAM" id="SSF52833">
    <property type="entry name" value="Thioredoxin-like"/>
    <property type="match status" value="1"/>
</dbReference>
<feature type="compositionally biased region" description="Low complexity" evidence="2">
    <location>
        <begin position="129"/>
        <end position="146"/>
    </location>
</feature>
<dbReference type="Proteomes" id="UP001152622">
    <property type="component" value="Chromosome 9"/>
</dbReference>
<dbReference type="PANTHER" id="PTHR15337:SF11">
    <property type="entry name" value="THIOREDOXIN DOMAIN-CONTAINING PROTEIN"/>
    <property type="match status" value="1"/>
</dbReference>